<reference evidence="1" key="1">
    <citation type="journal article" date="2015" name="Nature">
        <title>Complex archaea that bridge the gap between prokaryotes and eukaryotes.</title>
        <authorList>
            <person name="Spang A."/>
            <person name="Saw J.H."/>
            <person name="Jorgensen S.L."/>
            <person name="Zaremba-Niedzwiedzka K."/>
            <person name="Martijn J."/>
            <person name="Lind A.E."/>
            <person name="van Eijk R."/>
            <person name="Schleper C."/>
            <person name="Guy L."/>
            <person name="Ettema T.J."/>
        </authorList>
    </citation>
    <scope>NUCLEOTIDE SEQUENCE</scope>
</reference>
<dbReference type="AlphaFoldDB" id="A0A0F9QSN0"/>
<sequence length="623" mass="65026">MGQAEYNACIAAGGSAETCAVYLGGDEDTPTVSFGEILTDASGRQWKVQGQGAKGFRLFDPATKEVRSISGAFQTALGSYIQLDNRGNIVAASNSAPPGFPTGGTGGSFASTQAAQTQAEEAAKAAAQLAFQNSQTTLAQNHENALAILQQQLENSTGLQAQNIQANIDLENMRHENDLKELALQFENQLKTTLIGEIGAERRTLIQEQGATKRQLLTLGPDPFTQGAALQGQAQRGTTPQQAAVGQAQAFINQPLPQASMSDDIAQLESVLAGIQGSQAPQLTGGFGLTNPPGLAHGGVIEMGKNGGTFSAKPSKQAFLVGDGGGIVPGVTEVLTVGQDKRGAFTVEVTPLMGGAQGGLDFTLSGLQSLAPLFGGAGFSQIPRAQLSGGVQTADPRLVRFGDDPEVFFIDPLTGRARSATSRELFGQSGFNIGDVEFLDPGQRESFQFGPGLQSPFGFRPETLSRLGINPELVKFGGDETVFFRNPQTGNLQSFGSLENFQQSGFSFGDVSSLAESSRGAFSFGAPLTGPLGPPTPTTATDFRATGVPLIEPITGALLPEPFKVAATLADWRVNNPFLYNLALQAYRSAGRSGAVVEAQTTAATPQGRFGAGQRIGFQGARF</sequence>
<dbReference type="EMBL" id="LAZR01003646">
    <property type="protein sequence ID" value="KKN16116.1"/>
    <property type="molecule type" value="Genomic_DNA"/>
</dbReference>
<name>A0A0F9QSN0_9ZZZZ</name>
<proteinExistence type="predicted"/>
<accession>A0A0F9QSN0</accession>
<gene>
    <name evidence="1" type="ORF">LCGC14_0979110</name>
</gene>
<organism evidence="1">
    <name type="scientific">marine sediment metagenome</name>
    <dbReference type="NCBI Taxonomy" id="412755"/>
    <lineage>
        <taxon>unclassified sequences</taxon>
        <taxon>metagenomes</taxon>
        <taxon>ecological metagenomes</taxon>
    </lineage>
</organism>
<protein>
    <submittedName>
        <fullName evidence="1">Uncharacterized protein</fullName>
    </submittedName>
</protein>
<comment type="caution">
    <text evidence="1">The sequence shown here is derived from an EMBL/GenBank/DDBJ whole genome shotgun (WGS) entry which is preliminary data.</text>
</comment>
<evidence type="ECO:0000313" key="1">
    <source>
        <dbReference type="EMBL" id="KKN16116.1"/>
    </source>
</evidence>